<dbReference type="FunFam" id="2.30.22.10:FF:000002">
    <property type="entry name" value="GrpE protein homolog"/>
    <property type="match status" value="1"/>
</dbReference>
<sequence>MDDRTMVEYQYQHIYSTRNLTTSKDKYRRSLAENENLRQRMNRQIEDAKLFGIQGFCKDLLEVADILSRATESIPMTAVTDENPHLKGLYEGLKMTEAQLHKVFARHGLHKINPVDEKFNPNEHEALFEQAVDGKEPGTVALVTKIGYKLHSRTIRPALVGVVKAKS</sequence>
<accession>A0A7R8XKP5</accession>
<comment type="similarity">
    <text evidence="2 8">Belongs to the GrpE family.</text>
</comment>
<dbReference type="FunFam" id="3.90.20.20:FF:000003">
    <property type="entry name" value="GrpE protein homolog"/>
    <property type="match status" value="1"/>
</dbReference>
<dbReference type="Pfam" id="PF01025">
    <property type="entry name" value="GrpE"/>
    <property type="match status" value="1"/>
</dbReference>
<dbReference type="CDD" id="cd00446">
    <property type="entry name" value="GrpE"/>
    <property type="match status" value="1"/>
</dbReference>
<evidence type="ECO:0000256" key="2">
    <source>
        <dbReference type="ARBA" id="ARBA00009054"/>
    </source>
</evidence>
<keyword evidence="4 7" id="KW-0496">Mitochondrion</keyword>
<evidence type="ECO:0000256" key="6">
    <source>
        <dbReference type="ARBA" id="ARBA00045572"/>
    </source>
</evidence>
<comment type="subcellular location">
    <subcellularLocation>
        <location evidence="1 7">Mitochondrion matrix</location>
    </subcellularLocation>
</comment>
<dbReference type="PANTHER" id="PTHR21237">
    <property type="entry name" value="GRPE PROTEIN"/>
    <property type="match status" value="1"/>
</dbReference>
<dbReference type="GO" id="GO:0042803">
    <property type="term" value="F:protein homodimerization activity"/>
    <property type="evidence" value="ECO:0007669"/>
    <property type="project" value="InterPro"/>
</dbReference>
<keyword evidence="5 7" id="KW-0143">Chaperone</keyword>
<gene>
    <name evidence="9" type="ORF">DSTB1V02_LOCUS8982</name>
</gene>
<evidence type="ECO:0000256" key="4">
    <source>
        <dbReference type="ARBA" id="ARBA00023128"/>
    </source>
</evidence>
<evidence type="ECO:0000313" key="9">
    <source>
        <dbReference type="EMBL" id="CAD7249183.1"/>
    </source>
</evidence>
<proteinExistence type="inferred from homology"/>
<dbReference type="Proteomes" id="UP000677054">
    <property type="component" value="Unassembled WGS sequence"/>
</dbReference>
<keyword evidence="3" id="KW-0809">Transit peptide</keyword>
<dbReference type="GO" id="GO:0051087">
    <property type="term" value="F:protein-folding chaperone binding"/>
    <property type="evidence" value="ECO:0007669"/>
    <property type="project" value="InterPro"/>
</dbReference>
<evidence type="ECO:0000256" key="3">
    <source>
        <dbReference type="ARBA" id="ARBA00022946"/>
    </source>
</evidence>
<dbReference type="EMBL" id="LR901685">
    <property type="protein sequence ID" value="CAD7249183.1"/>
    <property type="molecule type" value="Genomic_DNA"/>
</dbReference>
<dbReference type="InterPro" id="IPR009012">
    <property type="entry name" value="GrpE_head"/>
</dbReference>
<dbReference type="Gene3D" id="2.30.22.10">
    <property type="entry name" value="Head domain of nucleotide exchange factor GrpE"/>
    <property type="match status" value="1"/>
</dbReference>
<dbReference type="AlphaFoldDB" id="A0A7R8XKP5"/>
<evidence type="ECO:0000256" key="5">
    <source>
        <dbReference type="ARBA" id="ARBA00023186"/>
    </source>
</evidence>
<organism evidence="9">
    <name type="scientific">Darwinula stevensoni</name>
    <dbReference type="NCBI Taxonomy" id="69355"/>
    <lineage>
        <taxon>Eukaryota</taxon>
        <taxon>Metazoa</taxon>
        <taxon>Ecdysozoa</taxon>
        <taxon>Arthropoda</taxon>
        <taxon>Crustacea</taxon>
        <taxon>Oligostraca</taxon>
        <taxon>Ostracoda</taxon>
        <taxon>Podocopa</taxon>
        <taxon>Podocopida</taxon>
        <taxon>Darwinulocopina</taxon>
        <taxon>Darwinuloidea</taxon>
        <taxon>Darwinulidae</taxon>
        <taxon>Darwinula</taxon>
    </lineage>
</organism>
<dbReference type="GO" id="GO:0051082">
    <property type="term" value="F:unfolded protein binding"/>
    <property type="evidence" value="ECO:0007669"/>
    <property type="project" value="TreeGrafter"/>
</dbReference>
<dbReference type="GO" id="GO:0000774">
    <property type="term" value="F:adenyl-nucleotide exchange factor activity"/>
    <property type="evidence" value="ECO:0007669"/>
    <property type="project" value="InterPro"/>
</dbReference>
<dbReference type="PROSITE" id="PS01071">
    <property type="entry name" value="GRPE"/>
    <property type="match status" value="1"/>
</dbReference>
<dbReference type="HAMAP" id="MF_01151">
    <property type="entry name" value="GrpE"/>
    <property type="match status" value="1"/>
</dbReference>
<dbReference type="Gene3D" id="3.90.20.20">
    <property type="match status" value="1"/>
</dbReference>
<evidence type="ECO:0000256" key="1">
    <source>
        <dbReference type="ARBA" id="ARBA00004305"/>
    </source>
</evidence>
<dbReference type="InterPro" id="IPR013805">
    <property type="entry name" value="GrpE_CC"/>
</dbReference>
<dbReference type="EMBL" id="CAJPEV010002168">
    <property type="protein sequence ID" value="CAG0895958.1"/>
    <property type="molecule type" value="Genomic_DNA"/>
</dbReference>
<evidence type="ECO:0000313" key="10">
    <source>
        <dbReference type="Proteomes" id="UP000677054"/>
    </source>
</evidence>
<evidence type="ECO:0000256" key="8">
    <source>
        <dbReference type="RuleBase" id="RU004478"/>
    </source>
</evidence>
<dbReference type="PANTHER" id="PTHR21237:SF23">
    <property type="entry name" value="GRPE PROTEIN HOMOLOG, MITOCHONDRIAL"/>
    <property type="match status" value="1"/>
</dbReference>
<dbReference type="GO" id="GO:0001405">
    <property type="term" value="C:PAM complex, Tim23 associated import motor"/>
    <property type="evidence" value="ECO:0007669"/>
    <property type="project" value="TreeGrafter"/>
</dbReference>
<dbReference type="GO" id="GO:0006457">
    <property type="term" value="P:protein folding"/>
    <property type="evidence" value="ECO:0007669"/>
    <property type="project" value="InterPro"/>
</dbReference>
<keyword evidence="10" id="KW-1185">Reference proteome</keyword>
<dbReference type="InterPro" id="IPR000740">
    <property type="entry name" value="GrpE"/>
</dbReference>
<reference evidence="9" key="1">
    <citation type="submission" date="2020-11" db="EMBL/GenBank/DDBJ databases">
        <authorList>
            <person name="Tran Van P."/>
        </authorList>
    </citation>
    <scope>NUCLEOTIDE SEQUENCE</scope>
</reference>
<dbReference type="SUPFAM" id="SSF51064">
    <property type="entry name" value="Head domain of nucleotide exchange factor GrpE"/>
    <property type="match status" value="1"/>
</dbReference>
<comment type="function">
    <text evidence="6">Essential component of the PAM complex, a complex required for the translocation of transit peptide-containing proteins from the inner membrane into the mitochondrial matrix in an ATP-dependent manner. Seems to control the nucleotide-dependent binding of mitochondrial HSP70 to substrate proteins.</text>
</comment>
<dbReference type="SUPFAM" id="SSF58014">
    <property type="entry name" value="Coiled-coil domain of nucleotide exchange factor GrpE"/>
    <property type="match status" value="1"/>
</dbReference>
<dbReference type="GO" id="GO:0030150">
    <property type="term" value="P:protein import into mitochondrial matrix"/>
    <property type="evidence" value="ECO:0007669"/>
    <property type="project" value="TreeGrafter"/>
</dbReference>
<dbReference type="OrthoDB" id="201635at2759"/>
<evidence type="ECO:0000256" key="7">
    <source>
        <dbReference type="RuleBase" id="RU000640"/>
    </source>
</evidence>
<protein>
    <recommendedName>
        <fullName evidence="7">GrpE protein homolog</fullName>
    </recommendedName>
</protein>
<name>A0A7R8XKP5_9CRUS</name>
<dbReference type="PRINTS" id="PR00773">
    <property type="entry name" value="GRPEPROTEIN"/>
</dbReference>